<protein>
    <recommendedName>
        <fullName evidence="3">Lipoprotein</fullName>
    </recommendedName>
</protein>
<dbReference type="RefSeq" id="WP_206720892.1">
    <property type="nucleotide sequence ID" value="NZ_CP071090.1"/>
</dbReference>
<organism evidence="1 2">
    <name type="scientific">Pyxidicoccus parkwayensis</name>
    <dbReference type="NCBI Taxonomy" id="2813578"/>
    <lineage>
        <taxon>Bacteria</taxon>
        <taxon>Pseudomonadati</taxon>
        <taxon>Myxococcota</taxon>
        <taxon>Myxococcia</taxon>
        <taxon>Myxococcales</taxon>
        <taxon>Cystobacterineae</taxon>
        <taxon>Myxococcaceae</taxon>
        <taxon>Pyxidicoccus</taxon>
    </lineage>
</organism>
<gene>
    <name evidence="1" type="ORF">JY651_28660</name>
</gene>
<keyword evidence="2" id="KW-1185">Reference proteome</keyword>
<evidence type="ECO:0000313" key="2">
    <source>
        <dbReference type="Proteomes" id="UP000662747"/>
    </source>
</evidence>
<reference evidence="1 2" key="1">
    <citation type="submission" date="2021-02" db="EMBL/GenBank/DDBJ databases">
        <title>De Novo genome assembly of isolated myxobacteria.</title>
        <authorList>
            <person name="Stevens D.C."/>
        </authorList>
    </citation>
    <scope>NUCLEOTIDE SEQUENCE [LARGE SCALE GENOMIC DNA]</scope>
    <source>
        <strain evidence="2">SCPEA02</strain>
    </source>
</reference>
<sequence>MENLVRLLVFVRNATVVLAATMVILRACGLDEGSRLNAKNQELALPNKPLPWQDTPPCRLVSNMSVVTIRGGCWVKVELPNPLKCEPRIGFVHEGGCYVPIDEDSGAEK</sequence>
<evidence type="ECO:0008006" key="3">
    <source>
        <dbReference type="Google" id="ProtNLM"/>
    </source>
</evidence>
<dbReference type="Proteomes" id="UP000662747">
    <property type="component" value="Chromosome"/>
</dbReference>
<proteinExistence type="predicted"/>
<evidence type="ECO:0000313" key="1">
    <source>
        <dbReference type="EMBL" id="QSQ19305.1"/>
    </source>
</evidence>
<accession>A0ABX7NKC2</accession>
<name>A0ABX7NKC2_9BACT</name>
<dbReference type="EMBL" id="CP071090">
    <property type="protein sequence ID" value="QSQ19305.1"/>
    <property type="molecule type" value="Genomic_DNA"/>
</dbReference>